<feature type="region of interest" description="Disordered" evidence="1">
    <location>
        <begin position="1"/>
        <end position="216"/>
    </location>
</feature>
<evidence type="ECO:0000313" key="3">
    <source>
        <dbReference type="Proteomes" id="UP000886520"/>
    </source>
</evidence>
<dbReference type="AlphaFoldDB" id="A0A9D4VC99"/>
<dbReference type="EMBL" id="JABFUD020000001">
    <property type="protein sequence ID" value="KAI5083866.1"/>
    <property type="molecule type" value="Genomic_DNA"/>
</dbReference>
<proteinExistence type="predicted"/>
<name>A0A9D4VC99_ADICA</name>
<feature type="compositionally biased region" description="Acidic residues" evidence="1">
    <location>
        <begin position="161"/>
        <end position="184"/>
    </location>
</feature>
<evidence type="ECO:0000256" key="1">
    <source>
        <dbReference type="SAM" id="MobiDB-lite"/>
    </source>
</evidence>
<comment type="caution">
    <text evidence="2">The sequence shown here is derived from an EMBL/GenBank/DDBJ whole genome shotgun (WGS) entry which is preliminary data.</text>
</comment>
<organism evidence="2 3">
    <name type="scientific">Adiantum capillus-veneris</name>
    <name type="common">Maidenhair fern</name>
    <dbReference type="NCBI Taxonomy" id="13818"/>
    <lineage>
        <taxon>Eukaryota</taxon>
        <taxon>Viridiplantae</taxon>
        <taxon>Streptophyta</taxon>
        <taxon>Embryophyta</taxon>
        <taxon>Tracheophyta</taxon>
        <taxon>Polypodiopsida</taxon>
        <taxon>Polypodiidae</taxon>
        <taxon>Polypodiales</taxon>
        <taxon>Pteridineae</taxon>
        <taxon>Pteridaceae</taxon>
        <taxon>Vittarioideae</taxon>
        <taxon>Adiantum</taxon>
    </lineage>
</organism>
<dbReference type="Proteomes" id="UP000886520">
    <property type="component" value="Chromosome 1"/>
</dbReference>
<sequence length="216" mass="23514">MAEDRKKVLEALAAKRKAEAAGGGRSTHKQKSSPLLSKPASAQSSPLPHKPNSKPSPLMQKHKQEHHKQQHHKKETPPKKKKKRVETYDTEDDEDEDQDESGEDSDSEEEPVKKKVPSTKGGSAAKAPSLKPSLIKGHPESKGKVSLKESVKGKRKSKDSSDDDVGSGDEDEEGAEADSGDEGLDTSNILPGRSRRSQPVHYDFTNMSGDDDDDSD</sequence>
<keyword evidence="3" id="KW-1185">Reference proteome</keyword>
<feature type="compositionally biased region" description="Basic residues" evidence="1">
    <location>
        <begin position="60"/>
        <end position="84"/>
    </location>
</feature>
<feature type="compositionally biased region" description="Acidic residues" evidence="1">
    <location>
        <begin position="88"/>
        <end position="109"/>
    </location>
</feature>
<feature type="compositionally biased region" description="Polar residues" evidence="1">
    <location>
        <begin position="32"/>
        <end position="46"/>
    </location>
</feature>
<protein>
    <submittedName>
        <fullName evidence="2">Uncharacterized protein</fullName>
    </submittedName>
</protein>
<reference evidence="2" key="1">
    <citation type="submission" date="2021-01" db="EMBL/GenBank/DDBJ databases">
        <title>Adiantum capillus-veneris genome.</title>
        <authorList>
            <person name="Fang Y."/>
            <person name="Liao Q."/>
        </authorList>
    </citation>
    <scope>NUCLEOTIDE SEQUENCE</scope>
    <source>
        <strain evidence="2">H3</strain>
        <tissue evidence="2">Leaf</tissue>
    </source>
</reference>
<gene>
    <name evidence="2" type="ORF">GOP47_0000035</name>
</gene>
<evidence type="ECO:0000313" key="2">
    <source>
        <dbReference type="EMBL" id="KAI5083866.1"/>
    </source>
</evidence>
<accession>A0A9D4VC99</accession>
<feature type="compositionally biased region" description="Basic and acidic residues" evidence="1">
    <location>
        <begin position="137"/>
        <end position="152"/>
    </location>
</feature>